<dbReference type="KEGG" id="peh:Spb1_10520"/>
<accession>A0A518GKL2</accession>
<keyword evidence="2" id="KW-1185">Reference proteome</keyword>
<gene>
    <name evidence="1" type="ORF">Spb1_10520</name>
</gene>
<reference evidence="1 2" key="1">
    <citation type="submission" date="2019-02" db="EMBL/GenBank/DDBJ databases">
        <title>Deep-cultivation of Planctomycetes and their phenomic and genomic characterization uncovers novel biology.</title>
        <authorList>
            <person name="Wiegand S."/>
            <person name="Jogler M."/>
            <person name="Boedeker C."/>
            <person name="Pinto D."/>
            <person name="Vollmers J."/>
            <person name="Rivas-Marin E."/>
            <person name="Kohn T."/>
            <person name="Peeters S.H."/>
            <person name="Heuer A."/>
            <person name="Rast P."/>
            <person name="Oberbeckmann S."/>
            <person name="Bunk B."/>
            <person name="Jeske O."/>
            <person name="Meyerdierks A."/>
            <person name="Storesund J.E."/>
            <person name="Kallscheuer N."/>
            <person name="Luecker S."/>
            <person name="Lage O.M."/>
            <person name="Pohl T."/>
            <person name="Merkel B.J."/>
            <person name="Hornburger P."/>
            <person name="Mueller R.-W."/>
            <person name="Bruemmer F."/>
            <person name="Labrenz M."/>
            <person name="Spormann A.M."/>
            <person name="Op den Camp H."/>
            <person name="Overmann J."/>
            <person name="Amann R."/>
            <person name="Jetten M.S.M."/>
            <person name="Mascher T."/>
            <person name="Medema M.H."/>
            <person name="Devos D.P."/>
            <person name="Kaster A.-K."/>
            <person name="Ovreas L."/>
            <person name="Rohde M."/>
            <person name="Galperin M.Y."/>
            <person name="Jogler C."/>
        </authorList>
    </citation>
    <scope>NUCLEOTIDE SEQUENCE [LARGE SCALE GENOMIC DNA]</scope>
    <source>
        <strain evidence="1 2">Spb1</strain>
    </source>
</reference>
<name>A0A518GKL2_9PLAN</name>
<dbReference type="RefSeq" id="WP_145296696.1">
    <property type="nucleotide sequence ID" value="NZ_CP036299.1"/>
</dbReference>
<evidence type="ECO:0000313" key="2">
    <source>
        <dbReference type="Proteomes" id="UP000315349"/>
    </source>
</evidence>
<protein>
    <submittedName>
        <fullName evidence="1">Uncharacterized protein</fullName>
    </submittedName>
</protein>
<dbReference type="EMBL" id="CP036299">
    <property type="protein sequence ID" value="QDV29182.1"/>
    <property type="molecule type" value="Genomic_DNA"/>
</dbReference>
<organism evidence="1 2">
    <name type="scientific">Planctopirus ephydatiae</name>
    <dbReference type="NCBI Taxonomy" id="2528019"/>
    <lineage>
        <taxon>Bacteria</taxon>
        <taxon>Pseudomonadati</taxon>
        <taxon>Planctomycetota</taxon>
        <taxon>Planctomycetia</taxon>
        <taxon>Planctomycetales</taxon>
        <taxon>Planctomycetaceae</taxon>
        <taxon>Planctopirus</taxon>
    </lineage>
</organism>
<dbReference type="Proteomes" id="UP000315349">
    <property type="component" value="Chromosome"/>
</dbReference>
<evidence type="ECO:0000313" key="1">
    <source>
        <dbReference type="EMBL" id="QDV29182.1"/>
    </source>
</evidence>
<dbReference type="AlphaFoldDB" id="A0A518GKL2"/>
<sequence length="127" mass="13680">MLIRFGMPLLAALAMGFGIATLTHLTPKEQLTPAPNPPTSSTISESTISSLGEVQMAGEPTTIRTEGPEIGAITWVRMAAMQTCNDMHPVLARLQGLHWRFKGYAIESTAFIESLGNTGQRVKSVIL</sequence>
<proteinExistence type="predicted"/>